<protein>
    <submittedName>
        <fullName evidence="1">Uncharacterized protein</fullName>
    </submittedName>
</protein>
<dbReference type="EMBL" id="GG698896">
    <property type="protein sequence ID" value="EEU48274.1"/>
    <property type="molecule type" value="Genomic_DNA"/>
</dbReference>
<name>C7YJG5_FUSV7</name>
<evidence type="ECO:0000313" key="1">
    <source>
        <dbReference type="EMBL" id="EEU48274.1"/>
    </source>
</evidence>
<dbReference type="GeneID" id="9663844"/>
<dbReference type="AlphaFoldDB" id="C7YJG5"/>
<dbReference type="HOGENOM" id="CLU_1603182_0_0_1"/>
<reference evidence="1 2" key="1">
    <citation type="journal article" date="2009" name="PLoS Genet.">
        <title>The genome of Nectria haematococca: contribution of supernumerary chromosomes to gene expansion.</title>
        <authorList>
            <person name="Coleman J.J."/>
            <person name="Rounsley S.D."/>
            <person name="Rodriguez-Carres M."/>
            <person name="Kuo A."/>
            <person name="Wasmann C.C."/>
            <person name="Grimwood J."/>
            <person name="Schmutz J."/>
            <person name="Taga M."/>
            <person name="White G.J."/>
            <person name="Zhou S."/>
            <person name="Schwartz D.C."/>
            <person name="Freitag M."/>
            <person name="Ma L.J."/>
            <person name="Danchin E.G."/>
            <person name="Henrissat B."/>
            <person name="Coutinho P.M."/>
            <person name="Nelson D.R."/>
            <person name="Straney D."/>
            <person name="Napoli C.A."/>
            <person name="Barker B.M."/>
            <person name="Gribskov M."/>
            <person name="Rep M."/>
            <person name="Kroken S."/>
            <person name="Molnar I."/>
            <person name="Rensing C."/>
            <person name="Kennell J.C."/>
            <person name="Zamora J."/>
            <person name="Farman M.L."/>
            <person name="Selker E.U."/>
            <person name="Salamov A."/>
            <person name="Shapiro H."/>
            <person name="Pangilinan J."/>
            <person name="Lindquist E."/>
            <person name="Lamers C."/>
            <person name="Grigoriev I.V."/>
            <person name="Geiser D.M."/>
            <person name="Covert S.F."/>
            <person name="Temporini E."/>
            <person name="Vanetten H.D."/>
        </authorList>
    </citation>
    <scope>NUCLEOTIDE SEQUENCE [LARGE SCALE GENOMIC DNA]</scope>
    <source>
        <strain evidence="2">ATCC MYA-4622 / CBS 123669 / FGSC 9596 / NRRL 45880 / 77-13-4</strain>
    </source>
</reference>
<organism evidence="1 2">
    <name type="scientific">Fusarium vanettenii (strain ATCC MYA-4622 / CBS 123669 / FGSC 9596 / NRRL 45880 / 77-13-4)</name>
    <name type="common">Fusarium solani subsp. pisi</name>
    <dbReference type="NCBI Taxonomy" id="660122"/>
    <lineage>
        <taxon>Eukaryota</taxon>
        <taxon>Fungi</taxon>
        <taxon>Dikarya</taxon>
        <taxon>Ascomycota</taxon>
        <taxon>Pezizomycotina</taxon>
        <taxon>Sordariomycetes</taxon>
        <taxon>Hypocreomycetidae</taxon>
        <taxon>Hypocreales</taxon>
        <taxon>Nectriaceae</taxon>
        <taxon>Fusarium</taxon>
        <taxon>Fusarium solani species complex</taxon>
        <taxon>Fusarium vanettenii</taxon>
    </lineage>
</organism>
<dbReference type="RefSeq" id="XP_003053987.1">
    <property type="nucleotide sequence ID" value="XM_003053941.1"/>
</dbReference>
<dbReference type="OrthoDB" id="4652505at2759"/>
<keyword evidence="2" id="KW-1185">Reference proteome</keyword>
<dbReference type="VEuPathDB" id="FungiDB:NECHADRAFT_75670"/>
<accession>C7YJG5</accession>
<dbReference type="InParanoid" id="C7YJG5"/>
<proteinExistence type="predicted"/>
<dbReference type="Proteomes" id="UP000005206">
    <property type="component" value="Chromosome 1"/>
</dbReference>
<sequence length="166" mass="18056">MLIGDDLLLNSDMFRLTQFKTDTTSQLPKDAVALHSGDKAYLFYLNSERELTYLRRIEDEHGDDIVVNEKPTQIAAIRRTNPAASASCASASTTSAKGNHSEVCWSSKGPKRRFQGSLGMKNKVPHLIANGSPISATAYKRPSTGSTRVLGALSQLATRSTDGKEK</sequence>
<dbReference type="KEGG" id="nhe:NECHADRAFT_75670"/>
<gene>
    <name evidence="1" type="ORF">NECHADRAFT_75670</name>
</gene>
<evidence type="ECO:0000313" key="2">
    <source>
        <dbReference type="Proteomes" id="UP000005206"/>
    </source>
</evidence>